<organism evidence="1">
    <name type="scientific">uncultured Caudovirales phage</name>
    <dbReference type="NCBI Taxonomy" id="2100421"/>
    <lineage>
        <taxon>Viruses</taxon>
        <taxon>Duplodnaviria</taxon>
        <taxon>Heunggongvirae</taxon>
        <taxon>Uroviricota</taxon>
        <taxon>Caudoviricetes</taxon>
        <taxon>Peduoviridae</taxon>
        <taxon>Maltschvirus</taxon>
        <taxon>Maltschvirus maltsch</taxon>
    </lineage>
</organism>
<reference evidence="1" key="1">
    <citation type="submission" date="2020-04" db="EMBL/GenBank/DDBJ databases">
        <authorList>
            <person name="Chiriac C."/>
            <person name="Salcher M."/>
            <person name="Ghai R."/>
            <person name="Kavagutti S V."/>
        </authorList>
    </citation>
    <scope>NUCLEOTIDE SEQUENCE</scope>
</reference>
<name>A0A6J5KW27_9CAUD</name>
<gene>
    <name evidence="1" type="ORF">UFOVP75_18</name>
</gene>
<sequence length="145" mass="16590">MTSQNRKNALVSFLDVNDDDVYAGLRDEDTDPDEDTEFDNSGKTYLVLTDDEANKRARDYIEQSLWAFRPEFIVEHTDLPCEATEMVAGFCQAKCEDANDTIRALIKDLDAFVQDAINADGRGHFMSSYDGQEHEHEGFYIYRTN</sequence>
<accession>A0A6J5KW27</accession>
<evidence type="ECO:0000313" key="1">
    <source>
        <dbReference type="EMBL" id="CAB4126624.1"/>
    </source>
</evidence>
<protein>
    <submittedName>
        <fullName evidence="1">Uncharacterized protein</fullName>
    </submittedName>
</protein>
<dbReference type="EMBL" id="LR796209">
    <property type="protein sequence ID" value="CAB4126624.1"/>
    <property type="molecule type" value="Genomic_DNA"/>
</dbReference>
<proteinExistence type="predicted"/>